<dbReference type="RefSeq" id="WP_073625478.1">
    <property type="nucleotide sequence ID" value="NZ_FRXO01000001.1"/>
</dbReference>
<keyword evidence="3" id="KW-1133">Transmembrane helix</keyword>
<dbReference type="PANTHER" id="PTHR43156:SF2">
    <property type="entry name" value="STAGE II SPORULATION PROTEIN E"/>
    <property type="match status" value="1"/>
</dbReference>
<dbReference type="Gene3D" id="6.10.340.10">
    <property type="match status" value="1"/>
</dbReference>
<proteinExistence type="predicted"/>
<feature type="domain" description="HAMP" evidence="4">
    <location>
        <begin position="293"/>
        <end position="345"/>
    </location>
</feature>
<dbReference type="InterPro" id="IPR001932">
    <property type="entry name" value="PPM-type_phosphatase-like_dom"/>
</dbReference>
<dbReference type="InterPro" id="IPR003660">
    <property type="entry name" value="HAMP_dom"/>
</dbReference>
<dbReference type="SUPFAM" id="SSF81606">
    <property type="entry name" value="PP2C-like"/>
    <property type="match status" value="1"/>
</dbReference>
<dbReference type="Proteomes" id="UP000186406">
    <property type="component" value="Unassembled WGS sequence"/>
</dbReference>
<dbReference type="Gene3D" id="3.60.40.10">
    <property type="entry name" value="PPM-type phosphatase domain"/>
    <property type="match status" value="1"/>
</dbReference>
<protein>
    <submittedName>
        <fullName evidence="5">Sigma-B regulation protein RsbU (Phosphoserine phosphatase)</fullName>
    </submittedName>
</protein>
<sequence length="715" mass="77606">MLLRTRLTLFLSIAFLIVLTVLLLASAQRDESESNRFAAVAIAGQQALWQVLLQQEVEDLNRTADTLVKALGPLDSADPADLRRRIVEAVASASAELSAADMVQVVDLDRNRLYSNTAGNDQRPLLDVIAAAKVARSKTDVGGLLQDNPNRYVVVSAVPLAVRGKVIAILTVARDAAPLLQRFAQAYGAPAFLVTLRGRMITGTDPTLWAAAQPEVPRRHAEVKTLDLATDERLMLATSVPVPDLVGGYTGTLVSLRDTTETLGDVRDAEQLGLMIIGAFLLITLGWLFFYLRRSFQPLESAISVLKALSQGNTSVEIEETGDGEIRAIADTVSVFRRNAIELAQTNMETERQRRRQERLIKRQLEALARTLEHDGRTAVMEDLTAIVGGSKGNELQADPETGQLGLLAALLQRMSARIVDQHNRLRELVAELRESIATRAKLAGLQQELEIARELQLSILPKELPACENVDIHGRMTPAKEIGGDFYDFFLFGHGKLGVVVADVSGKGVPAAMFMAITRTLLKATTLFSERPSDCVELLNDVIATENDQMMFVTLFFGVLDLQTGRLDYVNAGHNPPLVKSPGQPVRIVPRTGGMAVAVMGGQHYADASLILGEGDLLLLYTDGVTEAFDIDEVAFGDQRLADLVQDIGDGQGTTAITDDVFRAVREFERGATQADDITCVALRYLGPSQTPFQSSGGGAASYMRDRRISSPAA</sequence>
<keyword evidence="3" id="KW-0472">Membrane</keyword>
<reference evidence="5 6" key="1">
    <citation type="submission" date="2016-12" db="EMBL/GenBank/DDBJ databases">
        <authorList>
            <person name="Song W.-J."/>
            <person name="Kurnit D.M."/>
        </authorList>
    </citation>
    <scope>NUCLEOTIDE SEQUENCE [LARGE SCALE GENOMIC DNA]</scope>
    <source>
        <strain evidence="5 6">DSM 19599</strain>
    </source>
</reference>
<evidence type="ECO:0000259" key="4">
    <source>
        <dbReference type="PROSITE" id="PS50885"/>
    </source>
</evidence>
<evidence type="ECO:0000313" key="6">
    <source>
        <dbReference type="Proteomes" id="UP000186406"/>
    </source>
</evidence>
<dbReference type="Pfam" id="PF07228">
    <property type="entry name" value="SpoIIE"/>
    <property type="match status" value="1"/>
</dbReference>
<dbReference type="InterPro" id="IPR052016">
    <property type="entry name" value="Bact_Sigma-Reg"/>
</dbReference>
<dbReference type="SMART" id="SM00304">
    <property type="entry name" value="HAMP"/>
    <property type="match status" value="1"/>
</dbReference>
<dbReference type="GO" id="GO:0016791">
    <property type="term" value="F:phosphatase activity"/>
    <property type="evidence" value="ECO:0007669"/>
    <property type="project" value="TreeGrafter"/>
</dbReference>
<dbReference type="AlphaFoldDB" id="A0A1M7Z6Z5"/>
<dbReference type="GO" id="GO:0016020">
    <property type="term" value="C:membrane"/>
    <property type="evidence" value="ECO:0007669"/>
    <property type="project" value="InterPro"/>
</dbReference>
<accession>A0A1M7Z6Z5</accession>
<name>A0A1M7Z6Z5_9HYPH</name>
<gene>
    <name evidence="5" type="ORF">SAMN02745172_00358</name>
</gene>
<dbReference type="EMBL" id="FRXO01000001">
    <property type="protein sequence ID" value="SHO60624.1"/>
    <property type="molecule type" value="Genomic_DNA"/>
</dbReference>
<feature type="compositionally biased region" description="Basic and acidic residues" evidence="2">
    <location>
        <begin position="705"/>
        <end position="715"/>
    </location>
</feature>
<dbReference type="GO" id="GO:0007165">
    <property type="term" value="P:signal transduction"/>
    <property type="evidence" value="ECO:0007669"/>
    <property type="project" value="InterPro"/>
</dbReference>
<feature type="transmembrane region" description="Helical" evidence="3">
    <location>
        <begin position="272"/>
        <end position="292"/>
    </location>
</feature>
<dbReference type="PROSITE" id="PS50885">
    <property type="entry name" value="HAMP"/>
    <property type="match status" value="1"/>
</dbReference>
<evidence type="ECO:0000256" key="2">
    <source>
        <dbReference type="SAM" id="MobiDB-lite"/>
    </source>
</evidence>
<keyword evidence="6" id="KW-1185">Reference proteome</keyword>
<keyword evidence="1" id="KW-0378">Hydrolase</keyword>
<dbReference type="OrthoDB" id="9802500at2"/>
<dbReference type="SMART" id="SM00331">
    <property type="entry name" value="PP2C_SIG"/>
    <property type="match status" value="1"/>
</dbReference>
<dbReference type="InterPro" id="IPR036457">
    <property type="entry name" value="PPM-type-like_dom_sf"/>
</dbReference>
<organism evidence="5 6">
    <name type="scientific">Pseudoxanthobacter soli DSM 19599</name>
    <dbReference type="NCBI Taxonomy" id="1123029"/>
    <lineage>
        <taxon>Bacteria</taxon>
        <taxon>Pseudomonadati</taxon>
        <taxon>Pseudomonadota</taxon>
        <taxon>Alphaproteobacteria</taxon>
        <taxon>Hyphomicrobiales</taxon>
        <taxon>Segnochrobactraceae</taxon>
        <taxon>Pseudoxanthobacter</taxon>
    </lineage>
</organism>
<evidence type="ECO:0000256" key="3">
    <source>
        <dbReference type="SAM" id="Phobius"/>
    </source>
</evidence>
<evidence type="ECO:0000256" key="1">
    <source>
        <dbReference type="ARBA" id="ARBA00022801"/>
    </source>
</evidence>
<feature type="region of interest" description="Disordered" evidence="2">
    <location>
        <begin position="694"/>
        <end position="715"/>
    </location>
</feature>
<dbReference type="STRING" id="1123029.SAMN02745172_00358"/>
<dbReference type="PANTHER" id="PTHR43156">
    <property type="entry name" value="STAGE II SPORULATION PROTEIN E-RELATED"/>
    <property type="match status" value="1"/>
</dbReference>
<evidence type="ECO:0000313" key="5">
    <source>
        <dbReference type="EMBL" id="SHO60624.1"/>
    </source>
</evidence>
<keyword evidence="3" id="KW-0812">Transmembrane</keyword>